<dbReference type="Gene3D" id="3.40.50.1000">
    <property type="entry name" value="HAD superfamily/HAD-like"/>
    <property type="match status" value="1"/>
</dbReference>
<protein>
    <submittedName>
        <fullName evidence="2">HAD superfamily hydrolase</fullName>
    </submittedName>
</protein>
<dbReference type="InterPro" id="IPR036412">
    <property type="entry name" value="HAD-like_sf"/>
</dbReference>
<evidence type="ECO:0000256" key="1">
    <source>
        <dbReference type="SAM" id="Phobius"/>
    </source>
</evidence>
<accession>A0AAC9LD96</accession>
<name>A0AAC9LD96_9PSEU</name>
<dbReference type="SUPFAM" id="SSF56784">
    <property type="entry name" value="HAD-like"/>
    <property type="match status" value="1"/>
</dbReference>
<keyword evidence="1" id="KW-1133">Transmembrane helix</keyword>
<keyword evidence="1" id="KW-0472">Membrane</keyword>
<organism evidence="2 3">
    <name type="scientific">Actinoalloteichus fjordicus</name>
    <dbReference type="NCBI Taxonomy" id="1612552"/>
    <lineage>
        <taxon>Bacteria</taxon>
        <taxon>Bacillati</taxon>
        <taxon>Actinomycetota</taxon>
        <taxon>Actinomycetes</taxon>
        <taxon>Pseudonocardiales</taxon>
        <taxon>Pseudonocardiaceae</taxon>
        <taxon>Actinoalloteichus</taxon>
    </lineage>
</organism>
<dbReference type="Proteomes" id="UP000185511">
    <property type="component" value="Chromosome"/>
</dbReference>
<dbReference type="GO" id="GO:0016787">
    <property type="term" value="F:hydrolase activity"/>
    <property type="evidence" value="ECO:0007669"/>
    <property type="project" value="UniProtKB-KW"/>
</dbReference>
<gene>
    <name evidence="2" type="ORF">UA74_15770</name>
</gene>
<proteinExistence type="predicted"/>
<dbReference type="AlphaFoldDB" id="A0AAC9LD96"/>
<dbReference type="Gene3D" id="1.10.150.240">
    <property type="entry name" value="Putative phosphatase, domain 2"/>
    <property type="match status" value="1"/>
</dbReference>
<keyword evidence="3" id="KW-1185">Reference proteome</keyword>
<keyword evidence="1" id="KW-0812">Transmembrane</keyword>
<dbReference type="PANTHER" id="PTHR43611:SF3">
    <property type="entry name" value="FLAVIN MONONUCLEOTIDE HYDROLASE 1, CHLOROPLATIC"/>
    <property type="match status" value="1"/>
</dbReference>
<dbReference type="RefSeq" id="WP_198042724.1">
    <property type="nucleotide sequence ID" value="NZ_CP016076.1"/>
</dbReference>
<evidence type="ECO:0000313" key="3">
    <source>
        <dbReference type="Proteomes" id="UP000185511"/>
    </source>
</evidence>
<evidence type="ECO:0000313" key="2">
    <source>
        <dbReference type="EMBL" id="APU15206.1"/>
    </source>
</evidence>
<reference evidence="3" key="1">
    <citation type="submission" date="2016-06" db="EMBL/GenBank/DDBJ databases">
        <title>Complete genome sequence of Actinoalloteichus fjordicus DSM 46855 (=ADI127-17), type strain of the new species Actinoalloteichus fjordicus.</title>
        <authorList>
            <person name="Ruckert C."/>
            <person name="Nouioui I."/>
            <person name="Willmese J."/>
            <person name="van Wezel G."/>
            <person name="Klenk H.-P."/>
            <person name="Kalinowski J."/>
            <person name="Zotchev S.B."/>
        </authorList>
    </citation>
    <scope>NUCLEOTIDE SEQUENCE [LARGE SCALE GENOMIC DNA]</scope>
    <source>
        <strain evidence="3">ADI127-7</strain>
    </source>
</reference>
<dbReference type="InterPro" id="IPR023214">
    <property type="entry name" value="HAD_sf"/>
</dbReference>
<feature type="transmembrane region" description="Helical" evidence="1">
    <location>
        <begin position="12"/>
        <end position="32"/>
    </location>
</feature>
<dbReference type="KEGG" id="acad:UA74_15770"/>
<dbReference type="PANTHER" id="PTHR43611">
    <property type="entry name" value="ALPHA-D-GLUCOSE 1-PHOSPHATE PHOSPHATASE"/>
    <property type="match status" value="1"/>
</dbReference>
<dbReference type="EMBL" id="CP016076">
    <property type="protein sequence ID" value="APU15206.1"/>
    <property type="molecule type" value="Genomic_DNA"/>
</dbReference>
<keyword evidence="2" id="KW-0378">Hydrolase</keyword>
<sequence>MPPRDQQQPVLLIDMGGVFFSYSFLAALAAWADAAGVDAGRLRERWQIDGPFDAFERGEISPAAYLEHLRHLLDLDVDDEQIVVGWNSIYGTVDTDLIQLLGAADVRALFHHIAGVSNTNTLHADFWRELYREHLPVLDTVHCSHEIGVTKPTAAFFDHVATVAGVPRERLVLVDDIAEVIDAARDLGLRAHLYQGAAELAAFLDTL</sequence>
<dbReference type="InterPro" id="IPR023198">
    <property type="entry name" value="PGP-like_dom2"/>
</dbReference>